<organism evidence="1 2">
    <name type="scientific">Nephila pilipes</name>
    <name type="common">Giant wood spider</name>
    <name type="synonym">Nephila maculata</name>
    <dbReference type="NCBI Taxonomy" id="299642"/>
    <lineage>
        <taxon>Eukaryota</taxon>
        <taxon>Metazoa</taxon>
        <taxon>Ecdysozoa</taxon>
        <taxon>Arthropoda</taxon>
        <taxon>Chelicerata</taxon>
        <taxon>Arachnida</taxon>
        <taxon>Araneae</taxon>
        <taxon>Araneomorphae</taxon>
        <taxon>Entelegynae</taxon>
        <taxon>Araneoidea</taxon>
        <taxon>Nephilidae</taxon>
        <taxon>Nephila</taxon>
    </lineage>
</organism>
<name>A0A8X6N5Q6_NEPPI</name>
<keyword evidence="2" id="KW-1185">Reference proteome</keyword>
<gene>
    <name evidence="1" type="ORF">NPIL_464421</name>
</gene>
<comment type="caution">
    <text evidence="1">The sequence shown here is derived from an EMBL/GenBank/DDBJ whole genome shotgun (WGS) entry which is preliminary data.</text>
</comment>
<protein>
    <submittedName>
        <fullName evidence="1">Uncharacterized protein</fullName>
    </submittedName>
</protein>
<evidence type="ECO:0000313" key="2">
    <source>
        <dbReference type="Proteomes" id="UP000887013"/>
    </source>
</evidence>
<dbReference type="EMBL" id="BMAW01005663">
    <property type="protein sequence ID" value="GFS95316.1"/>
    <property type="molecule type" value="Genomic_DNA"/>
</dbReference>
<evidence type="ECO:0000313" key="1">
    <source>
        <dbReference type="EMBL" id="GFS95316.1"/>
    </source>
</evidence>
<sequence length="154" mass="17578">MQYCFQTNSLEAVRIQQSEVESKLQKEVSEYVSISCVCDIHDCSMHDIDNIPRISLNAPQASEEKLFKTLNPVSTALSRKNKKLKKIVVETSEKSIPPISLTAKSPELVPRNEIQMQIESQLFSDPREENTVNEKEMKLEHQLPNQPIKLCLNP</sequence>
<dbReference type="Proteomes" id="UP000887013">
    <property type="component" value="Unassembled WGS sequence"/>
</dbReference>
<reference evidence="1" key="1">
    <citation type="submission" date="2020-08" db="EMBL/GenBank/DDBJ databases">
        <title>Multicomponent nature underlies the extraordinary mechanical properties of spider dragline silk.</title>
        <authorList>
            <person name="Kono N."/>
            <person name="Nakamura H."/>
            <person name="Mori M."/>
            <person name="Yoshida Y."/>
            <person name="Ohtoshi R."/>
            <person name="Malay A.D."/>
            <person name="Moran D.A.P."/>
            <person name="Tomita M."/>
            <person name="Numata K."/>
            <person name="Arakawa K."/>
        </authorList>
    </citation>
    <scope>NUCLEOTIDE SEQUENCE</scope>
</reference>
<accession>A0A8X6N5Q6</accession>
<dbReference type="AlphaFoldDB" id="A0A8X6N5Q6"/>
<proteinExistence type="predicted"/>